<evidence type="ECO:0000313" key="1">
    <source>
        <dbReference type="EMBL" id="SVA98524.1"/>
    </source>
</evidence>
<dbReference type="PANTHER" id="PTHR34352:SF1">
    <property type="entry name" value="PROTEIN YHFA"/>
    <property type="match status" value="1"/>
</dbReference>
<organism evidence="1">
    <name type="scientific">marine metagenome</name>
    <dbReference type="NCBI Taxonomy" id="408172"/>
    <lineage>
        <taxon>unclassified sequences</taxon>
        <taxon>metagenomes</taxon>
        <taxon>ecological metagenomes</taxon>
    </lineage>
</organism>
<reference evidence="1" key="1">
    <citation type="submission" date="2018-05" db="EMBL/GenBank/DDBJ databases">
        <authorList>
            <person name="Lanie J.A."/>
            <person name="Ng W.-L."/>
            <person name="Kazmierczak K.M."/>
            <person name="Andrzejewski T.M."/>
            <person name="Davidsen T.M."/>
            <person name="Wayne K.J."/>
            <person name="Tettelin H."/>
            <person name="Glass J.I."/>
            <person name="Rusch D."/>
            <person name="Podicherti R."/>
            <person name="Tsui H.-C.T."/>
            <person name="Winkler M.E."/>
        </authorList>
    </citation>
    <scope>NUCLEOTIDE SEQUENCE</scope>
</reference>
<dbReference type="AlphaFoldDB" id="A0A382AAY6"/>
<dbReference type="InterPro" id="IPR036102">
    <property type="entry name" value="OsmC/Ohrsf"/>
</dbReference>
<dbReference type="Pfam" id="PF02566">
    <property type="entry name" value="OsmC"/>
    <property type="match status" value="1"/>
</dbReference>
<dbReference type="InterPro" id="IPR003718">
    <property type="entry name" value="OsmC/Ohr_fam"/>
</dbReference>
<dbReference type="EMBL" id="UINC01024590">
    <property type="protein sequence ID" value="SVA98524.1"/>
    <property type="molecule type" value="Genomic_DNA"/>
</dbReference>
<name>A0A382AAY6_9ZZZZ</name>
<dbReference type="PANTHER" id="PTHR34352">
    <property type="entry name" value="PROTEIN YHFA"/>
    <property type="match status" value="1"/>
</dbReference>
<protein>
    <submittedName>
        <fullName evidence="1">Uncharacterized protein</fullName>
    </submittedName>
</protein>
<dbReference type="InterPro" id="IPR015946">
    <property type="entry name" value="KH_dom-like_a/b"/>
</dbReference>
<gene>
    <name evidence="1" type="ORF">METZ01_LOCUS151378</name>
</gene>
<proteinExistence type="predicted"/>
<dbReference type="Gene3D" id="3.30.300.20">
    <property type="match status" value="1"/>
</dbReference>
<sequence>MQVNTTWCGKRNFISECPSGFEVKMDATENYGGDGQGLTPMELILAGVAGCIGIDVTMLLGKNLENITKIDIQTEGSRREEMPTSFTEIKTTFIVEGEIDAQRFWKAIRLGHKKYCAVSASLKPEITYNLKLNGEEIPENVS</sequence>
<dbReference type="SUPFAM" id="SSF82784">
    <property type="entry name" value="OsmC-like"/>
    <property type="match status" value="1"/>
</dbReference>
<accession>A0A382AAY6</accession>